<keyword evidence="1" id="KW-1185">Reference proteome</keyword>
<dbReference type="Pfam" id="PF19798">
    <property type="entry name" value="Sulfotransfer_5"/>
    <property type="match status" value="1"/>
</dbReference>
<protein>
    <submittedName>
        <fullName evidence="2">Branched-chain-amino-acid aminotransferase-like protein 2</fullName>
    </submittedName>
</protein>
<dbReference type="PANTHER" id="PTHR48419:SF1">
    <property type="entry name" value="SULFOTRANSFERASE DOMAIN-CONTAINING PROTEIN"/>
    <property type="match status" value="1"/>
</dbReference>
<sequence length="254" mass="29257">MKAKRVFLWSAPRCVSTAFERSMRTLRDVQVFHETFAIPFHHGPERDSDLFTDIPLDPSATYQSVADTLKQEYQGKQLVFAKEMACCLKKHYDILLEDGMREFQQTFLIRNPHDVARSLINCGYFVAKEFGFKELYELYQFVVDNLQPSPVILDAGELLEYPDETMRAYCGAIGIKYEVGMTTWQPGPVPGWDREVCAGWHDSVMNSSGFVKRSRKTEAHKKDDLPEEAIRVVEECMPCYEAMYAKRIVPKTSN</sequence>
<gene>
    <name evidence="2" type="primary">LOC116306987</name>
</gene>
<dbReference type="AlphaFoldDB" id="A0A6P8IZL1"/>
<evidence type="ECO:0000313" key="1">
    <source>
        <dbReference type="Proteomes" id="UP000515163"/>
    </source>
</evidence>
<dbReference type="InterPro" id="IPR027417">
    <property type="entry name" value="P-loop_NTPase"/>
</dbReference>
<dbReference type="RefSeq" id="XP_031572981.1">
    <property type="nucleotide sequence ID" value="XM_031717121.1"/>
</dbReference>
<name>A0A6P8IZL1_ACTTE</name>
<dbReference type="Gene3D" id="3.40.50.300">
    <property type="entry name" value="P-loop containing nucleotide triphosphate hydrolases"/>
    <property type="match status" value="1"/>
</dbReference>
<dbReference type="InterPro" id="IPR053226">
    <property type="entry name" value="Pyrrolopyrazine_biosynth_F"/>
</dbReference>
<dbReference type="KEGG" id="aten:116306987"/>
<dbReference type="PANTHER" id="PTHR48419">
    <property type="entry name" value="SULFOTRANSFERASE DOMAIN-CONTAINING PROTEIN"/>
    <property type="match status" value="1"/>
</dbReference>
<dbReference type="GeneID" id="116306987"/>
<dbReference type="InParanoid" id="A0A6P8IZL1"/>
<organism evidence="1 2">
    <name type="scientific">Actinia tenebrosa</name>
    <name type="common">Australian red waratah sea anemone</name>
    <dbReference type="NCBI Taxonomy" id="6105"/>
    <lineage>
        <taxon>Eukaryota</taxon>
        <taxon>Metazoa</taxon>
        <taxon>Cnidaria</taxon>
        <taxon>Anthozoa</taxon>
        <taxon>Hexacorallia</taxon>
        <taxon>Actiniaria</taxon>
        <taxon>Actiniidae</taxon>
        <taxon>Actinia</taxon>
    </lineage>
</organism>
<reference evidence="2" key="1">
    <citation type="submission" date="2025-08" db="UniProtKB">
        <authorList>
            <consortium name="RefSeq"/>
        </authorList>
    </citation>
    <scope>IDENTIFICATION</scope>
    <source>
        <tissue evidence="2">Tentacle</tissue>
    </source>
</reference>
<accession>A0A6P8IZL1</accession>
<evidence type="ECO:0000313" key="2">
    <source>
        <dbReference type="RefSeq" id="XP_031572981.1"/>
    </source>
</evidence>
<proteinExistence type="predicted"/>
<dbReference type="OrthoDB" id="416710at2759"/>
<dbReference type="SUPFAM" id="SSF52540">
    <property type="entry name" value="P-loop containing nucleoside triphosphate hydrolases"/>
    <property type="match status" value="1"/>
</dbReference>
<dbReference type="Proteomes" id="UP000515163">
    <property type="component" value="Unplaced"/>
</dbReference>